<evidence type="ECO:0000313" key="2">
    <source>
        <dbReference type="EMBL" id="EFG47511.1"/>
    </source>
</evidence>
<dbReference type="Pfam" id="PF12802">
    <property type="entry name" value="MarR_2"/>
    <property type="match status" value="1"/>
</dbReference>
<dbReference type="Gene3D" id="1.10.10.10">
    <property type="entry name" value="Winged helix-like DNA-binding domain superfamily/Winged helix DNA-binding domain"/>
    <property type="match status" value="1"/>
</dbReference>
<dbReference type="InterPro" id="IPR039422">
    <property type="entry name" value="MarR/SlyA-like"/>
</dbReference>
<evidence type="ECO:0000313" key="3">
    <source>
        <dbReference type="Proteomes" id="UP000005714"/>
    </source>
</evidence>
<dbReference type="GO" id="GO:0003700">
    <property type="term" value="F:DNA-binding transcription factor activity"/>
    <property type="evidence" value="ECO:0007669"/>
    <property type="project" value="InterPro"/>
</dbReference>
<sequence length="164" mass="18684">MTAEHSVEPADDKSVRWLDESEQRAWRHMVESWRLLMAVLDKDLRVDFGIGIPEYEVLVRLSESEDWSCRMSELAFEIGMSRSRLTHIVARMEKRGLVERASAAGDGRGVSCYMTEAGWALLHEAAPTHVTGVRENFVDVLHPVEIKALGEIYEKVHSHLRELA</sequence>
<dbReference type="Proteomes" id="UP000005714">
    <property type="component" value="Unassembled WGS sequence"/>
</dbReference>
<accession>D4YMU6</accession>
<dbReference type="EMBL" id="ADNU01000037">
    <property type="protein sequence ID" value="EFG47511.1"/>
    <property type="molecule type" value="Genomic_DNA"/>
</dbReference>
<gene>
    <name evidence="2" type="ORF">HMPREF0183_1303</name>
</gene>
<dbReference type="PROSITE" id="PS50995">
    <property type="entry name" value="HTH_MARR_2"/>
    <property type="match status" value="1"/>
</dbReference>
<dbReference type="InterPro" id="IPR036388">
    <property type="entry name" value="WH-like_DNA-bd_sf"/>
</dbReference>
<dbReference type="InterPro" id="IPR036390">
    <property type="entry name" value="WH_DNA-bd_sf"/>
</dbReference>
<dbReference type="PANTHER" id="PTHR33164">
    <property type="entry name" value="TRANSCRIPTIONAL REGULATOR, MARR FAMILY"/>
    <property type="match status" value="1"/>
</dbReference>
<reference evidence="2 3" key="1">
    <citation type="submission" date="2010-04" db="EMBL/GenBank/DDBJ databases">
        <authorList>
            <person name="Qin X."/>
            <person name="Bachman B."/>
            <person name="Battles P."/>
            <person name="Bell A."/>
            <person name="Bess C."/>
            <person name="Bickham C."/>
            <person name="Chaboub L."/>
            <person name="Chen D."/>
            <person name="Coyle M."/>
            <person name="Deiros D.R."/>
            <person name="Dinh H."/>
            <person name="Forbes L."/>
            <person name="Fowler G."/>
            <person name="Francisco L."/>
            <person name="Fu Q."/>
            <person name="Gubbala S."/>
            <person name="Hale W."/>
            <person name="Han Y."/>
            <person name="Hemphill L."/>
            <person name="Highlander S.K."/>
            <person name="Hirani K."/>
            <person name="Hogues M."/>
            <person name="Jackson L."/>
            <person name="Jakkamsetti A."/>
            <person name="Javaid M."/>
            <person name="Jiang H."/>
            <person name="Korchina V."/>
            <person name="Kovar C."/>
            <person name="Lara F."/>
            <person name="Lee S."/>
            <person name="Mata R."/>
            <person name="Mathew T."/>
            <person name="Moen C."/>
            <person name="Morales K."/>
            <person name="Munidasa M."/>
            <person name="Nazareth L."/>
            <person name="Ngo R."/>
            <person name="Nguyen L."/>
            <person name="Okwuonu G."/>
            <person name="Ongeri F."/>
            <person name="Patil S."/>
            <person name="Petrosino J."/>
            <person name="Pham C."/>
            <person name="Pham P."/>
            <person name="Pu L.-L."/>
            <person name="Puazo M."/>
            <person name="Raj R."/>
            <person name="Reid J."/>
            <person name="Rouhana J."/>
            <person name="Saada N."/>
            <person name="Shang Y."/>
            <person name="Simmons D."/>
            <person name="Thornton R."/>
            <person name="Warren J."/>
            <person name="Weissenberger G."/>
            <person name="Zhang J."/>
            <person name="Zhang L."/>
            <person name="Zhou C."/>
            <person name="Zhu D."/>
            <person name="Muzny D."/>
            <person name="Worley K."/>
            <person name="Gibbs R."/>
        </authorList>
    </citation>
    <scope>NUCLEOTIDE SEQUENCE [LARGE SCALE GENOMIC DNA]</scope>
    <source>
        <strain evidence="2 3">ATCC 49030</strain>
    </source>
</reference>
<dbReference type="InterPro" id="IPR000835">
    <property type="entry name" value="HTH_MarR-typ"/>
</dbReference>
<dbReference type="PRINTS" id="PR00598">
    <property type="entry name" value="HTHMARR"/>
</dbReference>
<organism evidence="2 3">
    <name type="scientific">Brevibacterium mcbrellneri ATCC 49030</name>
    <dbReference type="NCBI Taxonomy" id="585530"/>
    <lineage>
        <taxon>Bacteria</taxon>
        <taxon>Bacillati</taxon>
        <taxon>Actinomycetota</taxon>
        <taxon>Actinomycetes</taxon>
        <taxon>Micrococcales</taxon>
        <taxon>Brevibacteriaceae</taxon>
        <taxon>Brevibacterium</taxon>
    </lineage>
</organism>
<protein>
    <submittedName>
        <fullName evidence="2">Transcriptional regulator, MarR family</fullName>
    </submittedName>
</protein>
<dbReference type="RefSeq" id="WP_005884078.1">
    <property type="nucleotide sequence ID" value="NZ_ADNU01000037.1"/>
</dbReference>
<name>D4YMU6_9MICO</name>
<comment type="caution">
    <text evidence="2">The sequence shown here is derived from an EMBL/GenBank/DDBJ whole genome shotgun (WGS) entry which is preliminary data.</text>
</comment>
<dbReference type="STRING" id="585530.HMPREF0183_1303"/>
<dbReference type="SMART" id="SM00347">
    <property type="entry name" value="HTH_MARR"/>
    <property type="match status" value="1"/>
</dbReference>
<dbReference type="OrthoDB" id="8635520at2"/>
<dbReference type="PANTHER" id="PTHR33164:SF99">
    <property type="entry name" value="MARR FAMILY REGULATORY PROTEIN"/>
    <property type="match status" value="1"/>
</dbReference>
<evidence type="ECO:0000259" key="1">
    <source>
        <dbReference type="PROSITE" id="PS50995"/>
    </source>
</evidence>
<dbReference type="eggNOG" id="COG1846">
    <property type="taxonomic scope" value="Bacteria"/>
</dbReference>
<dbReference type="GO" id="GO:0006950">
    <property type="term" value="P:response to stress"/>
    <property type="evidence" value="ECO:0007669"/>
    <property type="project" value="TreeGrafter"/>
</dbReference>
<dbReference type="SUPFAM" id="SSF46785">
    <property type="entry name" value="Winged helix' DNA-binding domain"/>
    <property type="match status" value="1"/>
</dbReference>
<keyword evidence="3" id="KW-1185">Reference proteome</keyword>
<dbReference type="AlphaFoldDB" id="D4YMU6"/>
<feature type="domain" description="HTH marR-type" evidence="1">
    <location>
        <begin position="22"/>
        <end position="158"/>
    </location>
</feature>
<proteinExistence type="predicted"/>